<name>A0A2C6KHU2_9APIC</name>
<dbReference type="AlphaFoldDB" id="A0A2C6KHU2"/>
<evidence type="ECO:0000256" key="1">
    <source>
        <dbReference type="SAM" id="MobiDB-lite"/>
    </source>
</evidence>
<dbReference type="GeneID" id="94433538"/>
<evidence type="ECO:0000313" key="2">
    <source>
        <dbReference type="EMBL" id="PHJ15963.1"/>
    </source>
</evidence>
<evidence type="ECO:0000313" key="3">
    <source>
        <dbReference type="Proteomes" id="UP000221165"/>
    </source>
</evidence>
<keyword evidence="3" id="KW-1185">Reference proteome</keyword>
<sequence length="808" mass="87619">MVTQSGSYEVHRSSSRSSDDAGAMNRFKRSSLFVGEGAWWPLYFISKARIGSVHGRHGLPTSAARVPEEPGRIQGSEVVRSISLESLGAASGRPAADTITSPWHAALQRAFQRETREWFLQKKQGTLWHLWDPPGVVFSRTKISKRGAKAPPFRSWYFPASETNSVSSLQGSSSPKNKQNRGFSSDFSADLGESLNASKKPSMTPDVRAAEIRTHPPAEFKPCSLYFLSSSKSSVAFLVQQILLHPKSLYVAVAPDYDILFTLLRLTGKTFIRDPLAPERFPNLRVLCTHPMHVPAFFPEKLVREVYVFLSDSQRSMGTSFTSKCPLLSPRFLHQLHPRLQTGAEFIVALESACPSSRGGVNCAYGPHGCRCQLRPCRAPSRLENPAIAHRERVRQAWDGLPYSVDLPRVHGCADIRRQCVSLSRLLPLLENTVLIEQRSGTEHQFNAPSVPFRPVPGGGEPATYPVLPRSRKASPQRRQRTGEFLFALARPGEDAATHETKQLSDACLSVIVKDRSRDPNGLGGRFMNKRGASHLDRELAGVVCEGPGSHLSKSVGKPCSVTRATTMSPVSDMGCLEHSVIPDPPKHAPRMRPAPAEMHAEHAESFDSPALKYDGRPKTAAFVPAIVSQGIDGYCPYAVAGDKGNSAGEYDGNARLPPENSNRVRHRAQAAATPMPVLDATCFGSACEEFSSRGAAAGTWTEDGEAAARGECTLNLASGGHVAIQGSRGPAGGCLALNREKPAAAPSRSLPKAALEPSSAPTADPSGSRALPRTLTCLKLVKLSSQLPNSRFVNCRSRHQSLCFSVP</sequence>
<protein>
    <submittedName>
        <fullName evidence="2">Uncharacterized protein</fullName>
    </submittedName>
</protein>
<gene>
    <name evidence="2" type="ORF">CSUI_010222</name>
</gene>
<comment type="caution">
    <text evidence="2">The sequence shown here is derived from an EMBL/GenBank/DDBJ whole genome shotgun (WGS) entry which is preliminary data.</text>
</comment>
<accession>A0A2C6KHU2</accession>
<reference evidence="2 3" key="1">
    <citation type="journal article" date="2017" name="Int. J. Parasitol.">
        <title>The genome of the protozoan parasite Cystoisospora suis and a reverse vaccinology approach to identify vaccine candidates.</title>
        <authorList>
            <person name="Palmieri N."/>
            <person name="Shrestha A."/>
            <person name="Ruttkowski B."/>
            <person name="Beck T."/>
            <person name="Vogl C."/>
            <person name="Tomley F."/>
            <person name="Blake D.P."/>
            <person name="Joachim A."/>
        </authorList>
    </citation>
    <scope>NUCLEOTIDE SEQUENCE [LARGE SCALE GENOMIC DNA]</scope>
    <source>
        <strain evidence="2 3">Wien I</strain>
    </source>
</reference>
<dbReference type="Proteomes" id="UP000221165">
    <property type="component" value="Unassembled WGS sequence"/>
</dbReference>
<dbReference type="OrthoDB" id="361856at2759"/>
<dbReference type="VEuPathDB" id="ToxoDB:CSUI_010222"/>
<feature type="region of interest" description="Disordered" evidence="1">
    <location>
        <begin position="446"/>
        <end position="480"/>
    </location>
</feature>
<feature type="region of interest" description="Disordered" evidence="1">
    <location>
        <begin position="1"/>
        <end position="22"/>
    </location>
</feature>
<dbReference type="RefSeq" id="XP_067917695.1">
    <property type="nucleotide sequence ID" value="XM_068070327.1"/>
</dbReference>
<organism evidence="2 3">
    <name type="scientific">Cystoisospora suis</name>
    <dbReference type="NCBI Taxonomy" id="483139"/>
    <lineage>
        <taxon>Eukaryota</taxon>
        <taxon>Sar</taxon>
        <taxon>Alveolata</taxon>
        <taxon>Apicomplexa</taxon>
        <taxon>Conoidasida</taxon>
        <taxon>Coccidia</taxon>
        <taxon>Eucoccidiorida</taxon>
        <taxon>Eimeriorina</taxon>
        <taxon>Sarcocystidae</taxon>
        <taxon>Cystoisospora</taxon>
    </lineage>
</organism>
<dbReference type="EMBL" id="MIGC01006931">
    <property type="protein sequence ID" value="PHJ15963.1"/>
    <property type="molecule type" value="Genomic_DNA"/>
</dbReference>
<feature type="region of interest" description="Disordered" evidence="1">
    <location>
        <begin position="746"/>
        <end position="769"/>
    </location>
</feature>
<feature type="compositionally biased region" description="Basic residues" evidence="1">
    <location>
        <begin position="470"/>
        <end position="480"/>
    </location>
</feature>
<proteinExistence type="predicted"/>